<reference evidence="1 2" key="1">
    <citation type="submission" date="2011-05" db="EMBL/GenBank/DDBJ databases">
        <title>Complete sequence of Thioalkalimicrobium cyclicum ALM1.</title>
        <authorList>
            <consortium name="US DOE Joint Genome Institute"/>
            <person name="Lucas S."/>
            <person name="Han J."/>
            <person name="Lapidus A."/>
            <person name="Cheng J.-F."/>
            <person name="Goodwin L."/>
            <person name="Pitluck S."/>
            <person name="Peters L."/>
            <person name="Mikhailova N."/>
            <person name="Davenport K."/>
            <person name="Han C."/>
            <person name="Tapia R."/>
            <person name="Land M."/>
            <person name="Hauser L."/>
            <person name="Kyrpides N."/>
            <person name="Ivanova N."/>
            <person name="Pagani I."/>
            <person name="Kappler U."/>
            <person name="Woyke T."/>
        </authorList>
    </citation>
    <scope>NUCLEOTIDE SEQUENCE [LARGE SCALE GENOMIC DNA]</scope>
    <source>
        <strain evidence="2">DSM 14477 / JCM 11371 / ALM1</strain>
    </source>
</reference>
<dbReference type="KEGG" id="tcy:Thicy_0560"/>
<name>F6DBU6_THICA</name>
<dbReference type="AlphaFoldDB" id="F6DBU6"/>
<evidence type="ECO:0000313" key="1">
    <source>
        <dbReference type="EMBL" id="AEG31332.1"/>
    </source>
</evidence>
<sequence length="94" mass="10589">MDYIDILISNCQIAKSLKPKSILTFRLDDIHNQNLHDIKHAIYIIEKLDADAERTFNALKEYSCSPPLASVAEIINNGDQSNSALFNGGMRLRI</sequence>
<proteinExistence type="predicted"/>
<dbReference type="RefSeq" id="WP_013835113.1">
    <property type="nucleotide sequence ID" value="NC_015581.1"/>
</dbReference>
<dbReference type="Proteomes" id="UP000009232">
    <property type="component" value="Chromosome"/>
</dbReference>
<evidence type="ECO:0000313" key="2">
    <source>
        <dbReference type="Proteomes" id="UP000009232"/>
    </source>
</evidence>
<keyword evidence="2" id="KW-1185">Reference proteome</keyword>
<dbReference type="OrthoDB" id="5869583at2"/>
<dbReference type="EMBL" id="CP002776">
    <property type="protein sequence ID" value="AEG31332.1"/>
    <property type="molecule type" value="Genomic_DNA"/>
</dbReference>
<dbReference type="HOGENOM" id="CLU_2385193_0_0_6"/>
<protein>
    <submittedName>
        <fullName evidence="1">Uncharacterized protein</fullName>
    </submittedName>
</protein>
<accession>F6DBU6</accession>
<gene>
    <name evidence="1" type="ordered locus">Thicy_0560</name>
</gene>
<organism evidence="1 2">
    <name type="scientific">Thiomicrospira cyclica (strain DSM 14477 / JCM 11371 / ALM1)</name>
    <name type="common">Thioalkalimicrobium cyclicum</name>
    <dbReference type="NCBI Taxonomy" id="717773"/>
    <lineage>
        <taxon>Bacteria</taxon>
        <taxon>Pseudomonadati</taxon>
        <taxon>Pseudomonadota</taxon>
        <taxon>Gammaproteobacteria</taxon>
        <taxon>Thiotrichales</taxon>
        <taxon>Piscirickettsiaceae</taxon>
        <taxon>Thiomicrospira</taxon>
    </lineage>
</organism>
<dbReference type="STRING" id="717773.Thicy_0560"/>